<dbReference type="InterPro" id="IPR050179">
    <property type="entry name" value="Trans_hexapeptide_repeat"/>
</dbReference>
<name>A0ABU0XH71_9MICO</name>
<organism evidence="2 3">
    <name type="scientific">Microbacterium capsulatum</name>
    <dbReference type="NCBI Taxonomy" id="3041921"/>
    <lineage>
        <taxon>Bacteria</taxon>
        <taxon>Bacillati</taxon>
        <taxon>Actinomycetota</taxon>
        <taxon>Actinomycetes</taxon>
        <taxon>Micrococcales</taxon>
        <taxon>Microbacteriaceae</taxon>
        <taxon>Microbacterium</taxon>
    </lineage>
</organism>
<proteinExistence type="predicted"/>
<accession>A0ABU0XH71</accession>
<dbReference type="Pfam" id="PF17836">
    <property type="entry name" value="PglD_N"/>
    <property type="match status" value="1"/>
</dbReference>
<dbReference type="InterPro" id="IPR041561">
    <property type="entry name" value="PglD_N"/>
</dbReference>
<dbReference type="InterPro" id="IPR011004">
    <property type="entry name" value="Trimer_LpxA-like_sf"/>
</dbReference>
<dbReference type="RefSeq" id="WP_308489175.1">
    <property type="nucleotide sequence ID" value="NZ_JAVFCB010000005.1"/>
</dbReference>
<gene>
    <name evidence="2" type="ORF">RBR11_09955</name>
</gene>
<dbReference type="PANTHER" id="PTHR43300">
    <property type="entry name" value="ACETYLTRANSFERASE"/>
    <property type="match status" value="1"/>
</dbReference>
<comment type="caution">
    <text evidence="2">The sequence shown here is derived from an EMBL/GenBank/DDBJ whole genome shotgun (WGS) entry which is preliminary data.</text>
</comment>
<evidence type="ECO:0000313" key="2">
    <source>
        <dbReference type="EMBL" id="MDQ4214237.1"/>
    </source>
</evidence>
<dbReference type="PANTHER" id="PTHR43300:SF7">
    <property type="entry name" value="UDP-N-ACETYLBACILLOSAMINE N-ACETYLTRANSFERASE"/>
    <property type="match status" value="1"/>
</dbReference>
<dbReference type="EMBL" id="JAVFCB010000005">
    <property type="protein sequence ID" value="MDQ4214237.1"/>
    <property type="molecule type" value="Genomic_DNA"/>
</dbReference>
<keyword evidence="3" id="KW-1185">Reference proteome</keyword>
<protein>
    <submittedName>
        <fullName evidence="2">Acetyltransferase</fullName>
    </submittedName>
</protein>
<dbReference type="CDD" id="cd03360">
    <property type="entry name" value="LbH_AT_putative"/>
    <property type="match status" value="1"/>
</dbReference>
<dbReference type="NCBIfam" id="TIGR03570">
    <property type="entry name" value="NeuD_NnaD"/>
    <property type="match status" value="1"/>
</dbReference>
<dbReference type="Gene3D" id="2.160.10.10">
    <property type="entry name" value="Hexapeptide repeat proteins"/>
    <property type="match status" value="1"/>
</dbReference>
<feature type="domain" description="PglD N-terminal" evidence="1">
    <location>
        <begin position="5"/>
        <end position="81"/>
    </location>
</feature>
<evidence type="ECO:0000313" key="3">
    <source>
        <dbReference type="Proteomes" id="UP001230289"/>
    </source>
</evidence>
<sequence>MTRAFVVGAGGFGREVLDVLRDQGIDIEGVVDDAPSEQNLRLLERQGVRYLGTVEHALREYAGSSVRYLLGIGSAAVRRVLDERFSEAGIVPMSVVHSSATMGFDVRIAPGAVVCAGVRITSNVELGRHVHLNLNVTVGHDTTIEDYVSVNPGAAISGAVTIREEALLGANAFILQGLEVGRRSVVGASAAAMRSVQPDTTVVGVPARILARRPS</sequence>
<reference evidence="2 3" key="1">
    <citation type="submission" date="2023-08" db="EMBL/GenBank/DDBJ databases">
        <title>Microbacterium sp. nov., isolated from a waste landfill.</title>
        <authorList>
            <person name="Wen W."/>
        </authorList>
    </citation>
    <scope>NUCLEOTIDE SEQUENCE [LARGE SCALE GENOMIC DNA]</scope>
    <source>
        <strain evidence="2 3">ASV81</strain>
    </source>
</reference>
<dbReference type="Gene3D" id="3.40.50.20">
    <property type="match status" value="1"/>
</dbReference>
<dbReference type="SUPFAM" id="SSF51161">
    <property type="entry name" value="Trimeric LpxA-like enzymes"/>
    <property type="match status" value="1"/>
</dbReference>
<dbReference type="InterPro" id="IPR020019">
    <property type="entry name" value="AcTrfase_PglD-like"/>
</dbReference>
<dbReference type="Proteomes" id="UP001230289">
    <property type="component" value="Unassembled WGS sequence"/>
</dbReference>
<evidence type="ECO:0000259" key="1">
    <source>
        <dbReference type="Pfam" id="PF17836"/>
    </source>
</evidence>